<protein>
    <submittedName>
        <fullName evidence="1">12061_t:CDS:1</fullName>
    </submittedName>
</protein>
<name>A0A9N9DRE6_9GLOM</name>
<dbReference type="OrthoDB" id="2430058at2759"/>
<dbReference type="EMBL" id="CAJVPL010004725">
    <property type="protein sequence ID" value="CAG8650651.1"/>
    <property type="molecule type" value="Genomic_DNA"/>
</dbReference>
<evidence type="ECO:0000313" key="2">
    <source>
        <dbReference type="Proteomes" id="UP000789831"/>
    </source>
</evidence>
<comment type="caution">
    <text evidence="1">The sequence shown here is derived from an EMBL/GenBank/DDBJ whole genome shotgun (WGS) entry which is preliminary data.</text>
</comment>
<dbReference type="Proteomes" id="UP000789831">
    <property type="component" value="Unassembled WGS sequence"/>
</dbReference>
<evidence type="ECO:0000313" key="1">
    <source>
        <dbReference type="EMBL" id="CAG8650651.1"/>
    </source>
</evidence>
<accession>A0A9N9DRE6</accession>
<keyword evidence="2" id="KW-1185">Reference proteome</keyword>
<feature type="non-terminal residue" evidence="1">
    <location>
        <position position="654"/>
    </location>
</feature>
<dbReference type="AlphaFoldDB" id="A0A9N9DRE6"/>
<reference evidence="1" key="1">
    <citation type="submission" date="2021-06" db="EMBL/GenBank/DDBJ databases">
        <authorList>
            <person name="Kallberg Y."/>
            <person name="Tangrot J."/>
            <person name="Rosling A."/>
        </authorList>
    </citation>
    <scope>NUCLEOTIDE SEQUENCE</scope>
    <source>
        <strain evidence="1">MT106</strain>
    </source>
</reference>
<organism evidence="1 2">
    <name type="scientific">Ambispora gerdemannii</name>
    <dbReference type="NCBI Taxonomy" id="144530"/>
    <lineage>
        <taxon>Eukaryota</taxon>
        <taxon>Fungi</taxon>
        <taxon>Fungi incertae sedis</taxon>
        <taxon>Mucoromycota</taxon>
        <taxon>Glomeromycotina</taxon>
        <taxon>Glomeromycetes</taxon>
        <taxon>Archaeosporales</taxon>
        <taxon>Ambisporaceae</taxon>
        <taxon>Ambispora</taxon>
    </lineage>
</organism>
<proteinExistence type="predicted"/>
<gene>
    <name evidence="1" type="ORF">AGERDE_LOCUS11388</name>
</gene>
<sequence length="654" mass="74925">METLERIRCVHCEDTRWKFFISLDALDTALDAIKNINVYDVFPECEWVIGNSGVQGLYTAPFLIIFHQGEAKAVCLDNLDVLILSQLFEANVDPDLSDHELDSTNLGLPLFNQVPDQSLTDALDIVRGAFSTKVLDIISSVAFKYAKKTIEQVHVNIAAENSEEIFMQAIDSISTDPQCLVNTRTSIENWKESNFKSQCLGTINVLNELSISLAKEQFFHVLEMVSLLKQLSQTSSYEFSTNIFQSIIQKYINRLPFNREPFKSCQQKITKSIGFLPKLVSQLAELNYDPRLYKLHQKLKNIKTSGFDEKAIMNFFDLLSDERFENEYYEKLWMNSRFIYLIRNSPIAIPRVASLLQESNITECPSYVPQDIQERLNEYRNKISEHENITMPKILNNIDEVIKFLSLWSTEKKYMHLKNNSISKNAALENAFESADALFYWNKEEKHIKEPWEAQTIKNALQNLEQWKRNLDMNQPKLPLLPISILFSKATIRIPVNAIKSKSVRTTPSFGQKSNNYPPLASNTLQSKKTFLARFDCIVGLLTSVNCIVAQDILRIMAKFPMALPLVMPDMEHENEYKLMLPLLTGPIIKWNQNLEKSLKTISSGAYLNYLSLSEPGASRGKPHTLSGSVELTWLIQETCSAGLWKSVMQPYYE</sequence>